<dbReference type="SUPFAM" id="SSF53448">
    <property type="entry name" value="Nucleotide-diphospho-sugar transferases"/>
    <property type="match status" value="1"/>
</dbReference>
<dbReference type="CDD" id="cd06433">
    <property type="entry name" value="GT_2_WfgS_like"/>
    <property type="match status" value="1"/>
</dbReference>
<dbReference type="RefSeq" id="WP_035602525.1">
    <property type="nucleotide sequence ID" value="NZ_ARYM01000039.1"/>
</dbReference>
<evidence type="ECO:0000259" key="1">
    <source>
        <dbReference type="Pfam" id="PF00535"/>
    </source>
</evidence>
<proteinExistence type="predicted"/>
<dbReference type="PATRIC" id="fig|1280954.3.peg.3778"/>
<sequence length="252" mass="28424">MKISVLTTTFNSARTLRRTLDSFCSQDWPDREMLVLDGASSDETQEIARAYRSENIFLFSERDAGMYDALNKGFRLFTGDAAGVLNSDDAYADTAVLSKIAEALEEADLTHGHLDFLDDSGRTVRKWRAEERPHKGFRTGWMPAHPTFYVRRKVIETIGPFDTSLQTAADYDWMLRAIETQDFKLKRIDSVLINMAVGGRSTRSVAAHIHHNLESLSARRRWLGTGPVDLALLMKPARKIRQFAARTPAKSA</sequence>
<dbReference type="Gene3D" id="3.90.550.10">
    <property type="entry name" value="Spore Coat Polysaccharide Biosynthesis Protein SpsA, Chain A"/>
    <property type="match status" value="1"/>
</dbReference>
<keyword evidence="3" id="KW-1185">Reference proteome</keyword>
<keyword evidence="2" id="KW-0808">Transferase</keyword>
<dbReference type="InterPro" id="IPR001173">
    <property type="entry name" value="Glyco_trans_2-like"/>
</dbReference>
<dbReference type="EMBL" id="ARYM01000039">
    <property type="protein sequence ID" value="KCZ96674.1"/>
    <property type="molecule type" value="Genomic_DNA"/>
</dbReference>
<protein>
    <submittedName>
        <fullName evidence="2">Family 2 glycosyl transferase</fullName>
    </submittedName>
</protein>
<dbReference type="PANTHER" id="PTHR43685">
    <property type="entry name" value="GLYCOSYLTRANSFERASE"/>
    <property type="match status" value="1"/>
</dbReference>
<feature type="domain" description="Glycosyltransferase 2-like" evidence="1">
    <location>
        <begin position="4"/>
        <end position="143"/>
    </location>
</feature>
<name>A0A062V446_9PROT</name>
<dbReference type="PANTHER" id="PTHR43685:SF11">
    <property type="entry name" value="GLYCOSYLTRANSFERASE TAGX-RELATED"/>
    <property type="match status" value="1"/>
</dbReference>
<dbReference type="Proteomes" id="UP000027100">
    <property type="component" value="Unassembled WGS sequence"/>
</dbReference>
<dbReference type="AlphaFoldDB" id="A0A062V446"/>
<organism evidence="2 3">
    <name type="scientific">Hyphomonas polymorpha PS728</name>
    <dbReference type="NCBI Taxonomy" id="1280954"/>
    <lineage>
        <taxon>Bacteria</taxon>
        <taxon>Pseudomonadati</taxon>
        <taxon>Pseudomonadota</taxon>
        <taxon>Alphaproteobacteria</taxon>
        <taxon>Hyphomonadales</taxon>
        <taxon>Hyphomonadaceae</taxon>
        <taxon>Hyphomonas</taxon>
    </lineage>
</organism>
<evidence type="ECO:0000313" key="3">
    <source>
        <dbReference type="Proteomes" id="UP000027100"/>
    </source>
</evidence>
<dbReference type="InterPro" id="IPR029044">
    <property type="entry name" value="Nucleotide-diphossugar_trans"/>
</dbReference>
<evidence type="ECO:0000313" key="2">
    <source>
        <dbReference type="EMBL" id="KCZ96674.1"/>
    </source>
</evidence>
<dbReference type="STRING" id="1280954.HPO_18797"/>
<dbReference type="OrthoDB" id="5291101at2"/>
<dbReference type="eggNOG" id="COG1215">
    <property type="taxonomic scope" value="Bacteria"/>
</dbReference>
<reference evidence="2 3" key="1">
    <citation type="journal article" date="2014" name="Antonie Van Leeuwenhoek">
        <title>Hyphomonas beringensis sp. nov. and Hyphomonas chukchiensis sp. nov., isolated from surface seawater of the Bering Sea and Chukchi Sea.</title>
        <authorList>
            <person name="Li C."/>
            <person name="Lai Q."/>
            <person name="Li G."/>
            <person name="Dong C."/>
            <person name="Wang J."/>
            <person name="Liao Y."/>
            <person name="Shao Z."/>
        </authorList>
    </citation>
    <scope>NUCLEOTIDE SEQUENCE [LARGE SCALE GENOMIC DNA]</scope>
    <source>
        <strain evidence="2 3">PS728</strain>
    </source>
</reference>
<dbReference type="GO" id="GO:0016740">
    <property type="term" value="F:transferase activity"/>
    <property type="evidence" value="ECO:0007669"/>
    <property type="project" value="UniProtKB-KW"/>
</dbReference>
<dbReference type="InterPro" id="IPR050834">
    <property type="entry name" value="Glycosyltransf_2"/>
</dbReference>
<comment type="caution">
    <text evidence="2">The sequence shown here is derived from an EMBL/GenBank/DDBJ whole genome shotgun (WGS) entry which is preliminary data.</text>
</comment>
<dbReference type="Pfam" id="PF00535">
    <property type="entry name" value="Glycos_transf_2"/>
    <property type="match status" value="1"/>
</dbReference>
<gene>
    <name evidence="2" type="ORF">HPO_18797</name>
</gene>
<accession>A0A062V446</accession>